<feature type="domain" description="NmrA-like" evidence="4">
    <location>
        <begin position="3"/>
        <end position="312"/>
    </location>
</feature>
<evidence type="ECO:0000256" key="3">
    <source>
        <dbReference type="ARBA" id="ARBA00023002"/>
    </source>
</evidence>
<keyword evidence="3" id="KW-0560">Oxidoreductase</keyword>
<sequence>MVKIAIAGGTGNVASEIVEVLLSKKKHHLVILTRKDTPPDAIVHPDITYVKVDYKDKASLTNALRGVHTVLSFVVVDRDRGSVSQKNLIDASIEAGVKRFAPSEWGSSNVTAIPWYTEKETVREHLREVNGEKKVLEYCLFQCGLFSDYLAFPHKTAKHITPLSLPFDFQNRRAIVVEGRNDIDGLTFTKAEDLANVVAEAIDFEGEWPLVGGIRGNYLTIGQILVLGEKIRGQPFSVETIKLEDLETGNINTSWFPVVGHPSIPKEEVESFSKVALKGILIGITKGAYTIRTDDWDKLLPSYKFTGVEEFLSEVWAGKP</sequence>
<gene>
    <name evidence="5" type="ORF">GFSPODELE1_LOCUS9700</name>
</gene>
<dbReference type="SUPFAM" id="SSF51735">
    <property type="entry name" value="NAD(P)-binding Rossmann-fold domains"/>
    <property type="match status" value="1"/>
</dbReference>
<dbReference type="PANTHER" id="PTHR47706:SF4">
    <property type="entry name" value="NMRA-LIKE DOMAIN-CONTAINING PROTEIN"/>
    <property type="match status" value="1"/>
</dbReference>
<proteinExistence type="inferred from homology"/>
<dbReference type="Gene3D" id="3.40.50.720">
    <property type="entry name" value="NAD(P)-binding Rossmann-like Domain"/>
    <property type="match status" value="1"/>
</dbReference>
<reference evidence="6" key="1">
    <citation type="submission" date="2024-04" db="EMBL/GenBank/DDBJ databases">
        <authorList>
            <person name="Shaw F."/>
            <person name="Minotto A."/>
        </authorList>
    </citation>
    <scope>NUCLEOTIDE SEQUENCE [LARGE SCALE GENOMIC DNA]</scope>
</reference>
<dbReference type="Proteomes" id="UP001497453">
    <property type="component" value="Chromosome 8"/>
</dbReference>
<evidence type="ECO:0000259" key="4">
    <source>
        <dbReference type="Pfam" id="PF05368"/>
    </source>
</evidence>
<dbReference type="InterPro" id="IPR051609">
    <property type="entry name" value="NmrA/Isoflavone_reductase-like"/>
</dbReference>
<protein>
    <recommendedName>
        <fullName evidence="4">NmrA-like domain-containing protein</fullName>
    </recommendedName>
</protein>
<dbReference type="InterPro" id="IPR036291">
    <property type="entry name" value="NAD(P)-bd_dom_sf"/>
</dbReference>
<comment type="similarity">
    <text evidence="1">Belongs to the NmrA-type oxidoreductase family. Isoflavone reductase subfamily.</text>
</comment>
<dbReference type="InterPro" id="IPR008030">
    <property type="entry name" value="NmrA-like"/>
</dbReference>
<keyword evidence="2" id="KW-0521">NADP</keyword>
<organism evidence="5 6">
    <name type="scientific">Somion occarium</name>
    <dbReference type="NCBI Taxonomy" id="3059160"/>
    <lineage>
        <taxon>Eukaryota</taxon>
        <taxon>Fungi</taxon>
        <taxon>Dikarya</taxon>
        <taxon>Basidiomycota</taxon>
        <taxon>Agaricomycotina</taxon>
        <taxon>Agaricomycetes</taxon>
        <taxon>Polyporales</taxon>
        <taxon>Cerrenaceae</taxon>
        <taxon>Somion</taxon>
    </lineage>
</organism>
<name>A0ABP1E4Y3_9APHY</name>
<dbReference type="PANTHER" id="PTHR47706">
    <property type="entry name" value="NMRA-LIKE FAMILY PROTEIN"/>
    <property type="match status" value="1"/>
</dbReference>
<evidence type="ECO:0000256" key="2">
    <source>
        <dbReference type="ARBA" id="ARBA00022857"/>
    </source>
</evidence>
<accession>A0ABP1E4Y3</accession>
<keyword evidence="6" id="KW-1185">Reference proteome</keyword>
<evidence type="ECO:0000256" key="1">
    <source>
        <dbReference type="ARBA" id="ARBA00005725"/>
    </source>
</evidence>
<evidence type="ECO:0000313" key="5">
    <source>
        <dbReference type="EMBL" id="CAL1714284.1"/>
    </source>
</evidence>
<dbReference type="Pfam" id="PF05368">
    <property type="entry name" value="NmrA"/>
    <property type="match status" value="1"/>
</dbReference>
<dbReference type="EMBL" id="OZ037951">
    <property type="protein sequence ID" value="CAL1714284.1"/>
    <property type="molecule type" value="Genomic_DNA"/>
</dbReference>
<evidence type="ECO:0000313" key="6">
    <source>
        <dbReference type="Proteomes" id="UP001497453"/>
    </source>
</evidence>